<dbReference type="STRING" id="111780.Sta7437_0348"/>
<keyword evidence="2" id="KW-1185">Reference proteome</keyword>
<dbReference type="Proteomes" id="UP000010473">
    <property type="component" value="Chromosome"/>
</dbReference>
<reference evidence="2" key="1">
    <citation type="journal article" date="2013" name="Proc. Natl. Acad. Sci. U.S.A.">
        <title>Improving the coverage of the cyanobacterial phylum using diversity-driven genome sequencing.</title>
        <authorList>
            <person name="Shih P.M."/>
            <person name="Wu D."/>
            <person name="Latifi A."/>
            <person name="Axen S.D."/>
            <person name="Fewer D.P."/>
            <person name="Talla E."/>
            <person name="Calteau A."/>
            <person name="Cai F."/>
            <person name="Tandeau de Marsac N."/>
            <person name="Rippka R."/>
            <person name="Herdman M."/>
            <person name="Sivonen K."/>
            <person name="Coursin T."/>
            <person name="Laurent T."/>
            <person name="Goodwin L."/>
            <person name="Nolan M."/>
            <person name="Davenport K.W."/>
            <person name="Han C.S."/>
            <person name="Rubin E.M."/>
            <person name="Eisen J.A."/>
            <person name="Woyke T."/>
            <person name="Gugger M."/>
            <person name="Kerfeld C.A."/>
        </authorList>
    </citation>
    <scope>NUCLEOTIDE SEQUENCE [LARGE SCALE GENOMIC DNA]</scope>
    <source>
        <strain evidence="2">ATCC 29371 / PCC 7437</strain>
    </source>
</reference>
<sequence length="92" mass="10502">MDTLIKSYTLIIGLYLGVGNMGGKFVELIREVVQHAIKTGYLTVEAEEKLRSMLKKKYEVEDFEAFILLQQAAMLGKVKQESRELLISSRSY</sequence>
<dbReference type="AlphaFoldDB" id="K9XMY3"/>
<gene>
    <name evidence="1" type="ordered locus">Sta7437_0348</name>
</gene>
<protein>
    <submittedName>
        <fullName evidence="1">Uncharacterized protein</fullName>
    </submittedName>
</protein>
<dbReference type="PATRIC" id="fig|111780.3.peg.358"/>
<dbReference type="HOGENOM" id="CLU_2411744_0_0_3"/>
<evidence type="ECO:0000313" key="2">
    <source>
        <dbReference type="Proteomes" id="UP000010473"/>
    </source>
</evidence>
<evidence type="ECO:0000313" key="1">
    <source>
        <dbReference type="EMBL" id="AFZ33960.1"/>
    </source>
</evidence>
<dbReference type="RefSeq" id="WP_015191633.1">
    <property type="nucleotide sequence ID" value="NC_019748.1"/>
</dbReference>
<name>K9XMY3_STAC7</name>
<proteinExistence type="predicted"/>
<dbReference type="KEGG" id="scs:Sta7437_0348"/>
<dbReference type="EMBL" id="CP003653">
    <property type="protein sequence ID" value="AFZ33960.1"/>
    <property type="molecule type" value="Genomic_DNA"/>
</dbReference>
<dbReference type="eggNOG" id="ENOG50331N2">
    <property type="taxonomic scope" value="Bacteria"/>
</dbReference>
<organism evidence="1 2">
    <name type="scientific">Stanieria cyanosphaera (strain ATCC 29371 / PCC 7437)</name>
    <dbReference type="NCBI Taxonomy" id="111780"/>
    <lineage>
        <taxon>Bacteria</taxon>
        <taxon>Bacillati</taxon>
        <taxon>Cyanobacteriota</taxon>
        <taxon>Cyanophyceae</taxon>
        <taxon>Pleurocapsales</taxon>
        <taxon>Dermocarpellaceae</taxon>
        <taxon>Stanieria</taxon>
    </lineage>
</organism>
<accession>K9XMY3</accession>